<proteinExistence type="predicted"/>
<evidence type="ECO:0000313" key="3">
    <source>
        <dbReference type="EMBL" id="VFK70118.1"/>
    </source>
</evidence>
<dbReference type="InterPro" id="IPR036444">
    <property type="entry name" value="PLipase_A2_dom_sf"/>
</dbReference>
<accession>A0A451AVR3</accession>
<feature type="signal peptide" evidence="1">
    <location>
        <begin position="1"/>
        <end position="21"/>
    </location>
</feature>
<feature type="chain" id="PRO_5033432863" description="Phospholipase A2" evidence="1">
    <location>
        <begin position="22"/>
        <end position="268"/>
    </location>
</feature>
<sequence>MYSLLFMPILASILLTSVAVAKDFNNGCGSGWNEPFIPNAIGPLCVDFISSCRGHDNCYSRCKPGGDTYGKEICKEQTLKARTARRAACDNSFHKDMDDSCSQCDPARKGVCKGIAALYKLAVVWGGAGNFEGKEVPPWYFEFIASERAKDFDFDVMVHDLTELQKIGDLAQENELLLHEKSGVPVLRIHSIEPQTIKAIPNAQPNILVREKLLFEKIDLSEATLNSKPIRPEHLPIEDLNIEKFKREQLFERWQNGSLQDAAPRGGL</sequence>
<dbReference type="EMBL" id="CAADFZ010000009">
    <property type="protein sequence ID" value="VFK59825.1"/>
    <property type="molecule type" value="Genomic_DNA"/>
</dbReference>
<dbReference type="GO" id="GO:0050482">
    <property type="term" value="P:arachidonate secretion"/>
    <property type="evidence" value="ECO:0007669"/>
    <property type="project" value="InterPro"/>
</dbReference>
<dbReference type="GO" id="GO:0004623">
    <property type="term" value="F:phospholipase A2 activity"/>
    <property type="evidence" value="ECO:0007669"/>
    <property type="project" value="InterPro"/>
</dbReference>
<organism evidence="3">
    <name type="scientific">Candidatus Kentrum sp. UNK</name>
    <dbReference type="NCBI Taxonomy" id="2126344"/>
    <lineage>
        <taxon>Bacteria</taxon>
        <taxon>Pseudomonadati</taxon>
        <taxon>Pseudomonadota</taxon>
        <taxon>Gammaproteobacteria</taxon>
        <taxon>Candidatus Kentrum</taxon>
    </lineage>
</organism>
<name>A0A451AVR3_9GAMM</name>
<keyword evidence="1" id="KW-0732">Signal</keyword>
<evidence type="ECO:0000256" key="1">
    <source>
        <dbReference type="SAM" id="SignalP"/>
    </source>
</evidence>
<dbReference type="GO" id="GO:0006644">
    <property type="term" value="P:phospholipid metabolic process"/>
    <property type="evidence" value="ECO:0007669"/>
    <property type="project" value="InterPro"/>
</dbReference>
<protein>
    <recommendedName>
        <fullName evidence="4">Phospholipase A2</fullName>
    </recommendedName>
</protein>
<dbReference type="EMBL" id="CAADGD010000024">
    <property type="protein sequence ID" value="VFK70118.1"/>
    <property type="molecule type" value="Genomic_DNA"/>
</dbReference>
<evidence type="ECO:0000313" key="2">
    <source>
        <dbReference type="EMBL" id="VFK59825.1"/>
    </source>
</evidence>
<evidence type="ECO:0008006" key="4">
    <source>
        <dbReference type="Google" id="ProtNLM"/>
    </source>
</evidence>
<dbReference type="Gene3D" id="1.20.90.10">
    <property type="entry name" value="Phospholipase A2 domain"/>
    <property type="match status" value="1"/>
</dbReference>
<dbReference type="SUPFAM" id="SSF48619">
    <property type="entry name" value="Phospholipase A2, PLA2"/>
    <property type="match status" value="1"/>
</dbReference>
<dbReference type="AlphaFoldDB" id="A0A451AVR3"/>
<gene>
    <name evidence="2" type="ORF">BECKUNK1418G_GA0071005_100915</name>
    <name evidence="3" type="ORF">BECKUNK1418H_GA0071006_102415</name>
</gene>
<reference evidence="3" key="1">
    <citation type="submission" date="2019-02" db="EMBL/GenBank/DDBJ databases">
        <authorList>
            <person name="Gruber-Vodicka R. H."/>
            <person name="Seah K. B. B."/>
        </authorList>
    </citation>
    <scope>NUCLEOTIDE SEQUENCE</scope>
    <source>
        <strain evidence="3">BECK_BY19</strain>
        <strain evidence="2">BECK_BY8</strain>
    </source>
</reference>